<comment type="subcellular location">
    <subcellularLocation>
        <location evidence="1">Cell membrane</location>
        <topology evidence="1">Multi-pass membrane protein</topology>
    </subcellularLocation>
</comment>
<feature type="transmembrane region" description="Helical" evidence="5">
    <location>
        <begin position="264"/>
        <end position="284"/>
    </location>
</feature>
<name>A0A4S3TNV7_9EURY</name>
<evidence type="ECO:0000313" key="7">
    <source>
        <dbReference type="Proteomes" id="UP000318864"/>
    </source>
</evidence>
<keyword evidence="3 5" id="KW-1133">Transmembrane helix</keyword>
<dbReference type="InterPro" id="IPR050475">
    <property type="entry name" value="Prenyltransferase_related"/>
</dbReference>
<evidence type="ECO:0000313" key="6">
    <source>
        <dbReference type="EMBL" id="THE65961.1"/>
    </source>
</evidence>
<dbReference type="GO" id="GO:0005886">
    <property type="term" value="C:plasma membrane"/>
    <property type="evidence" value="ECO:0007669"/>
    <property type="project" value="UniProtKB-SubCell"/>
</dbReference>
<dbReference type="PANTHER" id="PTHR42723:SF1">
    <property type="entry name" value="CHLOROPHYLL SYNTHASE, CHLOROPLASTIC"/>
    <property type="match status" value="1"/>
</dbReference>
<evidence type="ECO:0000256" key="1">
    <source>
        <dbReference type="ARBA" id="ARBA00004651"/>
    </source>
</evidence>
<evidence type="ECO:0000256" key="5">
    <source>
        <dbReference type="SAM" id="Phobius"/>
    </source>
</evidence>
<dbReference type="Gene3D" id="1.20.120.1780">
    <property type="entry name" value="UbiA prenyltransferase"/>
    <property type="match status" value="1"/>
</dbReference>
<dbReference type="PANTHER" id="PTHR42723">
    <property type="entry name" value="CHLOROPHYLL SYNTHASE"/>
    <property type="match status" value="1"/>
</dbReference>
<dbReference type="Gene3D" id="1.10.357.140">
    <property type="entry name" value="UbiA prenyltransferase"/>
    <property type="match status" value="1"/>
</dbReference>
<organism evidence="6 7">
    <name type="scientific">Salinadaptatus halalkaliphilus</name>
    <dbReference type="NCBI Taxonomy" id="2419781"/>
    <lineage>
        <taxon>Archaea</taxon>
        <taxon>Methanobacteriati</taxon>
        <taxon>Methanobacteriota</taxon>
        <taxon>Stenosarchaea group</taxon>
        <taxon>Halobacteria</taxon>
        <taxon>Halobacteriales</taxon>
        <taxon>Natrialbaceae</taxon>
        <taxon>Salinadaptatus</taxon>
    </lineage>
</organism>
<evidence type="ECO:0000256" key="4">
    <source>
        <dbReference type="ARBA" id="ARBA00023136"/>
    </source>
</evidence>
<gene>
    <name evidence="6" type="ORF">D8Y22_05215</name>
</gene>
<comment type="caution">
    <text evidence="6">The sequence shown here is derived from an EMBL/GenBank/DDBJ whole genome shotgun (WGS) entry which is preliminary data.</text>
</comment>
<sequence>MDSPSSTGQSRPVSALIGVVRTLVHSNLVISLATTSVAVTTMILAGLPLEAIPLFIVFAATMFVYTVNRFTDLDEDEQNVPRRAAFAKRYGAGWLAVGVGLYLGAIVAAVALGLPGAVYLGLPLVVALAYSYGGIKRVFLVKNCFVGGAWAGIPLGVGYYYGQLLALEILFLAGYVFAMITIAAVIFDIKDIEGDREAGVSTVPNVFGPRVTRIGSLVATATVAIAVVIVVFETALAQAFLVVLAMNGYVTAYTPFARADRGPLFYGFVVDGEHVFLAALVCLLEWGGFL</sequence>
<proteinExistence type="predicted"/>
<keyword evidence="4 5" id="KW-0472">Membrane</keyword>
<feature type="transmembrane region" description="Helical" evidence="5">
    <location>
        <begin position="140"/>
        <end position="161"/>
    </location>
</feature>
<protein>
    <submittedName>
        <fullName evidence="6">Prenyltransferase</fullName>
    </submittedName>
</protein>
<feature type="transmembrane region" description="Helical" evidence="5">
    <location>
        <begin position="117"/>
        <end position="133"/>
    </location>
</feature>
<dbReference type="InterPro" id="IPR000537">
    <property type="entry name" value="UbiA_prenyltransferase"/>
</dbReference>
<keyword evidence="2 5" id="KW-0812">Transmembrane</keyword>
<feature type="transmembrane region" description="Helical" evidence="5">
    <location>
        <begin position="92"/>
        <end position="111"/>
    </location>
</feature>
<dbReference type="AlphaFoldDB" id="A0A4S3TNV7"/>
<dbReference type="InterPro" id="IPR044878">
    <property type="entry name" value="UbiA_sf"/>
</dbReference>
<evidence type="ECO:0000256" key="2">
    <source>
        <dbReference type="ARBA" id="ARBA00022692"/>
    </source>
</evidence>
<accession>A0A4S3TNV7</accession>
<dbReference type="EMBL" id="RBZW01000014">
    <property type="protein sequence ID" value="THE65961.1"/>
    <property type="molecule type" value="Genomic_DNA"/>
</dbReference>
<evidence type="ECO:0000256" key="3">
    <source>
        <dbReference type="ARBA" id="ARBA00022989"/>
    </source>
</evidence>
<keyword evidence="7" id="KW-1185">Reference proteome</keyword>
<keyword evidence="6" id="KW-0808">Transferase</keyword>
<feature type="transmembrane region" description="Helical" evidence="5">
    <location>
        <begin position="217"/>
        <end position="244"/>
    </location>
</feature>
<dbReference type="GO" id="GO:0016765">
    <property type="term" value="F:transferase activity, transferring alkyl or aryl (other than methyl) groups"/>
    <property type="evidence" value="ECO:0007669"/>
    <property type="project" value="InterPro"/>
</dbReference>
<dbReference type="Pfam" id="PF01040">
    <property type="entry name" value="UbiA"/>
    <property type="match status" value="1"/>
</dbReference>
<feature type="transmembrane region" description="Helical" evidence="5">
    <location>
        <begin position="167"/>
        <end position="187"/>
    </location>
</feature>
<reference evidence="6 7" key="1">
    <citation type="submission" date="2018-10" db="EMBL/GenBank/DDBJ databases">
        <title>Natronolimnobius sp. XQ-INN 246 isolated from Inner Mongolia Autonomous Region of China.</title>
        <authorList>
            <person name="Xue Q."/>
        </authorList>
    </citation>
    <scope>NUCLEOTIDE SEQUENCE [LARGE SCALE GENOMIC DNA]</scope>
    <source>
        <strain evidence="6 7">XQ-INN 246</strain>
    </source>
</reference>
<dbReference type="Proteomes" id="UP000318864">
    <property type="component" value="Unassembled WGS sequence"/>
</dbReference>